<accession>E8Q6T8</accession>
<organism evidence="12 13">
    <name type="scientific">Blochmanniella vafra (strain BVAF)</name>
    <dbReference type="NCBI Taxonomy" id="859654"/>
    <lineage>
        <taxon>Bacteria</taxon>
        <taxon>Pseudomonadati</taxon>
        <taxon>Pseudomonadota</taxon>
        <taxon>Gammaproteobacteria</taxon>
        <taxon>Enterobacterales</taxon>
        <taxon>Enterobacteriaceae</taxon>
        <taxon>ant endosymbionts</taxon>
        <taxon>Candidatus Blochmanniella</taxon>
    </lineage>
</organism>
<evidence type="ECO:0000256" key="2">
    <source>
        <dbReference type="ARBA" id="ARBA00007868"/>
    </source>
</evidence>
<evidence type="ECO:0000256" key="7">
    <source>
        <dbReference type="ARBA" id="ARBA00022676"/>
    </source>
</evidence>
<evidence type="ECO:0000256" key="6">
    <source>
        <dbReference type="ARBA" id="ARBA00022556"/>
    </source>
</evidence>
<dbReference type="GO" id="GO:0016020">
    <property type="term" value="C:membrane"/>
    <property type="evidence" value="ECO:0007669"/>
    <property type="project" value="GOC"/>
</dbReference>
<dbReference type="InterPro" id="IPR003835">
    <property type="entry name" value="Glyco_trans_19"/>
</dbReference>
<dbReference type="AlphaFoldDB" id="E8Q6T8"/>
<dbReference type="GO" id="GO:0008915">
    <property type="term" value="F:lipid-A-disaccharide synthase activity"/>
    <property type="evidence" value="ECO:0007669"/>
    <property type="project" value="UniProtKB-UniRule"/>
</dbReference>
<reference evidence="12 13" key="1">
    <citation type="journal article" date="2010" name="BMC Genomics">
        <title>Unprecedented loss of ammonia assimilation capability in a urease-encoding bacterial mutualist.</title>
        <authorList>
            <person name="Williams L.E."/>
            <person name="Wernegreen J.J."/>
        </authorList>
    </citation>
    <scope>NUCLEOTIDE SEQUENCE [LARGE SCALE GENOMIC DNA]</scope>
    <source>
        <strain evidence="12 13">BVAF</strain>
    </source>
</reference>
<dbReference type="STRING" id="859654.BVAF_287"/>
<dbReference type="PANTHER" id="PTHR30372">
    <property type="entry name" value="LIPID-A-DISACCHARIDE SYNTHASE"/>
    <property type="match status" value="1"/>
</dbReference>
<proteinExistence type="inferred from homology"/>
<evidence type="ECO:0000256" key="9">
    <source>
        <dbReference type="ARBA" id="ARBA00023098"/>
    </source>
</evidence>
<keyword evidence="6 11" id="KW-0441">Lipid A biosynthesis</keyword>
<dbReference type="EMBL" id="CP002189">
    <property type="protein sequence ID" value="ADV33685.1"/>
    <property type="molecule type" value="Genomic_DNA"/>
</dbReference>
<keyword evidence="9 11" id="KW-0443">Lipid metabolism</keyword>
<dbReference type="KEGG" id="bva:BVAF_287"/>
<protein>
    <recommendedName>
        <fullName evidence="4 11">Lipid-A-disaccharide synthase</fullName>
        <ecNumber evidence="3 11">2.4.1.182</ecNumber>
    </recommendedName>
</protein>
<evidence type="ECO:0000313" key="12">
    <source>
        <dbReference type="EMBL" id="ADV33685.1"/>
    </source>
</evidence>
<dbReference type="SUPFAM" id="SSF53756">
    <property type="entry name" value="UDP-Glycosyltransferase/glycogen phosphorylase"/>
    <property type="match status" value="1"/>
</dbReference>
<dbReference type="HAMAP" id="MF_00392">
    <property type="entry name" value="LpxB"/>
    <property type="match status" value="1"/>
</dbReference>
<comment type="similarity">
    <text evidence="2 11">Belongs to the LpxB family.</text>
</comment>
<keyword evidence="7 11" id="KW-0328">Glycosyltransferase</keyword>
<dbReference type="EC" id="2.4.1.182" evidence="3 11"/>
<gene>
    <name evidence="11 12" type="primary">lpxB</name>
    <name evidence="12" type="ordered locus">BVAF_287</name>
</gene>
<keyword evidence="5 11" id="KW-0444">Lipid biosynthesis</keyword>
<dbReference type="OrthoDB" id="9801642at2"/>
<dbReference type="HOGENOM" id="CLU_036577_3_0_6"/>
<dbReference type="UniPathway" id="UPA00359">
    <property type="reaction ID" value="UER00481"/>
</dbReference>
<dbReference type="RefSeq" id="WP_013516610.1">
    <property type="nucleotide sequence ID" value="NC_014909.2"/>
</dbReference>
<evidence type="ECO:0000256" key="5">
    <source>
        <dbReference type="ARBA" id="ARBA00022516"/>
    </source>
</evidence>
<comment type="catalytic activity">
    <reaction evidence="10 11">
        <text>a lipid X + a UDP-2-N,3-O-bis[(3R)-3-hydroxyacyl]-alpha-D-glucosamine = a lipid A disaccharide + UDP + H(+)</text>
        <dbReference type="Rhea" id="RHEA:67828"/>
        <dbReference type="ChEBI" id="CHEBI:15378"/>
        <dbReference type="ChEBI" id="CHEBI:58223"/>
        <dbReference type="ChEBI" id="CHEBI:137748"/>
        <dbReference type="ChEBI" id="CHEBI:176338"/>
        <dbReference type="ChEBI" id="CHEBI:176343"/>
        <dbReference type="EC" id="2.4.1.182"/>
    </reaction>
</comment>
<sequence>MVNCRPILIGMVAGENSGDILGVGLIKSLKKYLKNVYFFGVGGMRMRSENMECWYNIEELSVMGITEVIFKLPSLIRIRRNLISQFLKLKLDIFIGIDFPDFNISLEYNLKKKGIRTIHYVSPSVWAWRRNRILYLKKAVHSVLLLFPFEKPIYSYFNVPHKFIGHVLADEIPLYPNKIKIREKLGISDKKICLAVLPGSRMEEIKMLAQDFLTCIELLNNNIPNLEVLVPLHHQKLIDQFVKLSSSISVKVKVLHTQKAWKIMVAADIALLTAGTATLECMLAKCPMVVAYRTNLLTFTLVKNFIKIPWISLPNLIAKKSIVQEFIQKECNPKNLSIALLNLLNYNDDQLLTLKRIFYQLHQSIKLNANEKAAYEILKFIKS</sequence>
<dbReference type="NCBIfam" id="TIGR00215">
    <property type="entry name" value="lpxB"/>
    <property type="match status" value="1"/>
</dbReference>
<dbReference type="Pfam" id="PF02684">
    <property type="entry name" value="LpxB"/>
    <property type="match status" value="1"/>
</dbReference>
<name>E8Q6T8_BLOVB</name>
<comment type="catalytic activity">
    <reaction evidence="11">
        <text>2-N,3-O-bis[(3R)-3-hydroxytetradecanoyl]-alpha-D-glucosaminyl 1-phosphate + UDP-2-N,3-O-bis[(3R)-3-hydroxytetradecanoyl]-alpha-D-glucosamine = lipid A disaccharide (E. coli) + UDP + H(+)</text>
        <dbReference type="Rhea" id="RHEA:22668"/>
        <dbReference type="ChEBI" id="CHEBI:15378"/>
        <dbReference type="ChEBI" id="CHEBI:57957"/>
        <dbReference type="ChEBI" id="CHEBI:58223"/>
        <dbReference type="ChEBI" id="CHEBI:58466"/>
        <dbReference type="ChEBI" id="CHEBI:78847"/>
    </reaction>
</comment>
<dbReference type="PANTHER" id="PTHR30372:SF4">
    <property type="entry name" value="LIPID-A-DISACCHARIDE SYNTHASE, MITOCHONDRIAL-RELATED"/>
    <property type="match status" value="1"/>
</dbReference>
<keyword evidence="8 11" id="KW-0808">Transferase</keyword>
<evidence type="ECO:0000313" key="13">
    <source>
        <dbReference type="Proteomes" id="UP000007464"/>
    </source>
</evidence>
<evidence type="ECO:0000256" key="8">
    <source>
        <dbReference type="ARBA" id="ARBA00022679"/>
    </source>
</evidence>
<evidence type="ECO:0000256" key="10">
    <source>
        <dbReference type="ARBA" id="ARBA00048975"/>
    </source>
</evidence>
<comment type="pathway">
    <text evidence="11">Glycolipid biosynthesis; lipid IV(A) biosynthesis; lipid IV(A) from (3R)-3-hydroxytetradecanoyl-[acyl-carrier-protein] and UDP-N-acetyl-alpha-D-glucosamine: step 5/6.</text>
</comment>
<evidence type="ECO:0000256" key="3">
    <source>
        <dbReference type="ARBA" id="ARBA00012687"/>
    </source>
</evidence>
<dbReference type="Proteomes" id="UP000007464">
    <property type="component" value="Chromosome"/>
</dbReference>
<dbReference type="GO" id="GO:0009245">
    <property type="term" value="P:lipid A biosynthetic process"/>
    <property type="evidence" value="ECO:0007669"/>
    <property type="project" value="UniProtKB-UniRule"/>
</dbReference>
<evidence type="ECO:0000256" key="11">
    <source>
        <dbReference type="HAMAP-Rule" id="MF_00392"/>
    </source>
</evidence>
<dbReference type="GO" id="GO:0005543">
    <property type="term" value="F:phospholipid binding"/>
    <property type="evidence" value="ECO:0007669"/>
    <property type="project" value="TreeGrafter"/>
</dbReference>
<evidence type="ECO:0000256" key="1">
    <source>
        <dbReference type="ARBA" id="ARBA00002056"/>
    </source>
</evidence>
<comment type="function">
    <text evidence="1 11">Condensation of UDP-2,3-diacylglucosamine and 2,3-diacylglucosamine-1-phosphate to form lipid A disaccharide, a precursor of lipid A, a phosphorylated glycolipid that anchors the lipopolysaccharide to the outer membrane of the cell.</text>
</comment>
<keyword evidence="13" id="KW-1185">Reference proteome</keyword>
<evidence type="ECO:0000256" key="4">
    <source>
        <dbReference type="ARBA" id="ARBA00020902"/>
    </source>
</evidence>